<dbReference type="NCBIfam" id="NF003075">
    <property type="entry name" value="PRK03996.1"/>
    <property type="match status" value="1"/>
</dbReference>
<dbReference type="SMART" id="SM00948">
    <property type="entry name" value="Proteasome_A_N"/>
    <property type="match status" value="1"/>
</dbReference>
<gene>
    <name evidence="6" type="ORF">HINF_LOCUS13576</name>
    <name evidence="8" type="ORF">HINF_LOCUS37077</name>
    <name evidence="7" type="ORF">HINF_LOCUS39039</name>
    <name evidence="9" type="ORF">HINF_LOCUS49672</name>
    <name evidence="10" type="ORF">HINF_LOCUS72624</name>
    <name evidence="5" type="ORF">HINF_LOCUS8144</name>
</gene>
<organism evidence="7">
    <name type="scientific">Hexamita inflata</name>
    <dbReference type="NCBI Taxonomy" id="28002"/>
    <lineage>
        <taxon>Eukaryota</taxon>
        <taxon>Metamonada</taxon>
        <taxon>Diplomonadida</taxon>
        <taxon>Hexamitidae</taxon>
        <taxon>Hexamitinae</taxon>
        <taxon>Hexamita</taxon>
    </lineage>
</organism>
<dbReference type="EMBL" id="CAXDID020000579">
    <property type="protein sequence ID" value="CAL6104137.1"/>
    <property type="molecule type" value="Genomic_DNA"/>
</dbReference>
<keyword evidence="11" id="KW-1185">Reference proteome</keyword>
<evidence type="ECO:0000313" key="5">
    <source>
        <dbReference type="EMBL" id="CAI9920499.1"/>
    </source>
</evidence>
<evidence type="ECO:0000313" key="9">
    <source>
        <dbReference type="EMBL" id="CAL6061363.1"/>
    </source>
</evidence>
<dbReference type="Pfam" id="PF10584">
    <property type="entry name" value="Proteasome_A_N"/>
    <property type="match status" value="1"/>
</dbReference>
<proteinExistence type="inferred from homology"/>
<dbReference type="GO" id="GO:0019773">
    <property type="term" value="C:proteasome core complex, alpha-subunit complex"/>
    <property type="evidence" value="ECO:0007669"/>
    <property type="project" value="UniProtKB-UniRule"/>
</dbReference>
<evidence type="ECO:0000313" key="11">
    <source>
        <dbReference type="Proteomes" id="UP001642409"/>
    </source>
</evidence>
<dbReference type="PANTHER" id="PTHR11599">
    <property type="entry name" value="PROTEASOME SUBUNIT ALPHA/BETA"/>
    <property type="match status" value="1"/>
</dbReference>
<keyword evidence="1 2" id="KW-0647">Proteasome</keyword>
<evidence type="ECO:0000313" key="8">
    <source>
        <dbReference type="EMBL" id="CAL6037838.1"/>
    </source>
</evidence>
<evidence type="ECO:0000313" key="7">
    <source>
        <dbReference type="EMBL" id="CAI9951394.1"/>
    </source>
</evidence>
<dbReference type="InterPro" id="IPR001353">
    <property type="entry name" value="Proteasome_sua/b"/>
</dbReference>
<dbReference type="PROSITE" id="PS00388">
    <property type="entry name" value="PROTEASOME_ALPHA_1"/>
    <property type="match status" value="1"/>
</dbReference>
<dbReference type="GO" id="GO:0005634">
    <property type="term" value="C:nucleus"/>
    <property type="evidence" value="ECO:0007669"/>
    <property type="project" value="UniProtKB-SubCell"/>
</dbReference>
<dbReference type="EMBL" id="CATOUU010000200">
    <property type="protein sequence ID" value="CAI9920499.1"/>
    <property type="molecule type" value="Genomic_DNA"/>
</dbReference>
<dbReference type="EMBL" id="CATOUU010000353">
    <property type="protein sequence ID" value="CAI9925931.1"/>
    <property type="molecule type" value="Genomic_DNA"/>
</dbReference>
<comment type="subunit">
    <text evidence="3">The 26S proteasome consists of a 20S proteasome core and two 19S regulatory subunits.</text>
</comment>
<dbReference type="Proteomes" id="UP001642409">
    <property type="component" value="Unassembled WGS sequence"/>
</dbReference>
<dbReference type="Gene3D" id="3.60.20.10">
    <property type="entry name" value="Glutamine Phosphoribosylpyrophosphate, subunit 1, domain 1"/>
    <property type="match status" value="1"/>
</dbReference>
<protein>
    <recommendedName>
        <fullName evidence="3">Proteasome subunit alpha type</fullName>
    </recommendedName>
</protein>
<dbReference type="EMBL" id="CAXDID020000234">
    <property type="protein sequence ID" value="CAL6061363.1"/>
    <property type="molecule type" value="Genomic_DNA"/>
</dbReference>
<dbReference type="InterPro" id="IPR050115">
    <property type="entry name" value="Proteasome_alpha"/>
</dbReference>
<comment type="subcellular location">
    <subcellularLocation>
        <location evidence="3">Cytoplasm</location>
    </subcellularLocation>
    <subcellularLocation>
        <location evidence="3">Nucleus</location>
    </subcellularLocation>
</comment>
<dbReference type="EMBL" id="CATOUU010000824">
    <property type="protein sequence ID" value="CAI9951394.1"/>
    <property type="molecule type" value="Genomic_DNA"/>
</dbReference>
<reference evidence="7" key="1">
    <citation type="submission" date="2023-06" db="EMBL/GenBank/DDBJ databases">
        <authorList>
            <person name="Kurt Z."/>
        </authorList>
    </citation>
    <scope>NUCLEOTIDE SEQUENCE</scope>
</reference>
<dbReference type="GO" id="GO:0006511">
    <property type="term" value="P:ubiquitin-dependent protein catabolic process"/>
    <property type="evidence" value="ECO:0007669"/>
    <property type="project" value="InterPro"/>
</dbReference>
<name>A0AA86QE73_9EUKA</name>
<evidence type="ECO:0000313" key="10">
    <source>
        <dbReference type="EMBL" id="CAL6104137.1"/>
    </source>
</evidence>
<accession>A0AA86QE73</accession>
<dbReference type="EMBL" id="CAXDID020000138">
    <property type="protein sequence ID" value="CAL6037838.1"/>
    <property type="molecule type" value="Genomic_DNA"/>
</dbReference>
<evidence type="ECO:0000256" key="3">
    <source>
        <dbReference type="RuleBase" id="RU000551"/>
    </source>
</evidence>
<dbReference type="InterPro" id="IPR029055">
    <property type="entry name" value="Ntn_hydrolases_N"/>
</dbReference>
<dbReference type="AlphaFoldDB" id="A0AA86QE73"/>
<feature type="domain" description="Proteasome alpha-type subunits" evidence="4">
    <location>
        <begin position="4"/>
        <end position="26"/>
    </location>
</feature>
<dbReference type="SUPFAM" id="SSF56235">
    <property type="entry name" value="N-terminal nucleophile aminohydrolases (Ntn hydrolases)"/>
    <property type="match status" value="1"/>
</dbReference>
<dbReference type="PROSITE" id="PS51475">
    <property type="entry name" value="PROTEASOME_ALPHA_2"/>
    <property type="match status" value="1"/>
</dbReference>
<evidence type="ECO:0000259" key="4">
    <source>
        <dbReference type="PROSITE" id="PS00388"/>
    </source>
</evidence>
<evidence type="ECO:0000256" key="2">
    <source>
        <dbReference type="PROSITE-ProRule" id="PRU00808"/>
    </source>
</evidence>
<keyword evidence="3" id="KW-0963">Cytoplasm</keyword>
<evidence type="ECO:0000313" key="6">
    <source>
        <dbReference type="EMBL" id="CAI9925931.1"/>
    </source>
</evidence>
<comment type="caution">
    <text evidence="7">The sequence shown here is derived from an EMBL/GenBank/DDBJ whole genome shotgun (WGS) entry which is preliminary data.</text>
</comment>
<sequence>MSRYDSRTTMFSDEGRLMQVEYAMKAVSQAPPVLGIVAQDGIVIAAQKRIPKLFDQDRSGKICLLDQHLAAAVCGIIADANYLVDEARLLCQEHRLHYNEPIGVERLVTQIADTKQSVTQYGGLRPYGVSFLIAGYDEKKKAYNLFQTDPSGNFSQWTATSIGKSSADINSRLKTFVRNLNAQLTVTDSKKFAVASLTKAVEKLDYNADNIEVVVIRYNEGQVSVEYVENDEVNKLCNEVKDEDDDAFAEHQADEQSADE</sequence>
<evidence type="ECO:0000256" key="1">
    <source>
        <dbReference type="ARBA" id="ARBA00022942"/>
    </source>
</evidence>
<keyword evidence="3" id="KW-0539">Nucleus</keyword>
<dbReference type="InterPro" id="IPR000426">
    <property type="entry name" value="Proteasome_asu_N"/>
</dbReference>
<comment type="similarity">
    <text evidence="2 3">Belongs to the peptidase T1A family.</text>
</comment>
<dbReference type="Pfam" id="PF00227">
    <property type="entry name" value="Proteasome"/>
    <property type="match status" value="1"/>
</dbReference>
<dbReference type="GO" id="GO:0005737">
    <property type="term" value="C:cytoplasm"/>
    <property type="evidence" value="ECO:0007669"/>
    <property type="project" value="UniProtKB-SubCell"/>
</dbReference>
<dbReference type="InterPro" id="IPR023332">
    <property type="entry name" value="Proteasome_alpha-type"/>
</dbReference>
<reference evidence="8 11" key="2">
    <citation type="submission" date="2024-07" db="EMBL/GenBank/DDBJ databases">
        <authorList>
            <person name="Akdeniz Z."/>
        </authorList>
    </citation>
    <scope>NUCLEOTIDE SEQUENCE [LARGE SCALE GENOMIC DNA]</scope>
</reference>